<reference evidence="15 16" key="1">
    <citation type="submission" date="2016-10" db="EMBL/GenBank/DDBJ databases">
        <authorList>
            <person name="de Groot N.N."/>
        </authorList>
    </citation>
    <scope>NUCLEOTIDE SEQUENCE [LARGE SCALE GENOMIC DNA]</scope>
    <source>
        <strain evidence="15 16">DSM 10317</strain>
    </source>
</reference>
<dbReference type="SUPFAM" id="SSF88697">
    <property type="entry name" value="PUA domain-like"/>
    <property type="match status" value="1"/>
</dbReference>
<dbReference type="PANTHER" id="PTHR30027:SF3">
    <property type="entry name" value="16S RRNA (URACIL(1498)-N(3))-METHYLTRANSFERASE"/>
    <property type="match status" value="1"/>
</dbReference>
<dbReference type="EMBL" id="FMWK01000003">
    <property type="protein sequence ID" value="SCZ77434.1"/>
    <property type="molecule type" value="Genomic_DNA"/>
</dbReference>
<evidence type="ECO:0000256" key="8">
    <source>
        <dbReference type="ARBA" id="ARBA00022679"/>
    </source>
</evidence>
<proteinExistence type="inferred from homology"/>
<keyword evidence="8 12" id="KW-0808">Transferase</keyword>
<evidence type="ECO:0000259" key="14">
    <source>
        <dbReference type="Pfam" id="PF20260"/>
    </source>
</evidence>
<sequence length="243" mass="27062">MQQVFVNAGPVDGKFNITGQDAHHLTKVVRLRPGERIRVSVADGTNFICEVSDYVDKDLVATVVEEVPSTELPNKIYLFQALPKGDRMETIIEKCVELGAYEIIPVEMKNCIVKLDDKKKKSKVERYQAIAKSAAEQSKRSIIPNIHSVMTFKEAFEYAKELDVLLLPFESKNGMKDTYDCLSELKAGQSIGVFIGPEGGFAPNEIEMVEGSVKLISLGHRILRTDTAAICSLSMLMLKCEEF</sequence>
<dbReference type="InterPro" id="IPR046887">
    <property type="entry name" value="RsmE_PUA-like"/>
</dbReference>
<dbReference type="RefSeq" id="WP_090161340.1">
    <property type="nucleotide sequence ID" value="NZ_FMWK01000003.1"/>
</dbReference>
<feature type="domain" description="Ribosomal RNA small subunit methyltransferase E PUA-like" evidence="14">
    <location>
        <begin position="17"/>
        <end position="57"/>
    </location>
</feature>
<evidence type="ECO:0000256" key="2">
    <source>
        <dbReference type="ARBA" id="ARBA00005528"/>
    </source>
</evidence>
<accession>A0A1G5RTL9</accession>
<organism evidence="15 16">
    <name type="scientific">Pseudobutyrivibrio xylanivorans</name>
    <dbReference type="NCBI Taxonomy" id="185007"/>
    <lineage>
        <taxon>Bacteria</taxon>
        <taxon>Bacillati</taxon>
        <taxon>Bacillota</taxon>
        <taxon>Clostridia</taxon>
        <taxon>Lachnospirales</taxon>
        <taxon>Lachnospiraceae</taxon>
        <taxon>Pseudobutyrivibrio</taxon>
    </lineage>
</organism>
<keyword evidence="9 12" id="KW-0949">S-adenosyl-L-methionine</keyword>
<evidence type="ECO:0000256" key="10">
    <source>
        <dbReference type="ARBA" id="ARBA00025699"/>
    </source>
</evidence>
<keyword evidence="6 12" id="KW-0698">rRNA processing</keyword>
<dbReference type="Gene3D" id="3.40.1280.10">
    <property type="match status" value="1"/>
</dbReference>
<evidence type="ECO:0000256" key="6">
    <source>
        <dbReference type="ARBA" id="ARBA00022552"/>
    </source>
</evidence>
<dbReference type="GO" id="GO:0005737">
    <property type="term" value="C:cytoplasm"/>
    <property type="evidence" value="ECO:0007669"/>
    <property type="project" value="UniProtKB-SubCell"/>
</dbReference>
<dbReference type="Pfam" id="PF04452">
    <property type="entry name" value="Methyltrans_RNA"/>
    <property type="match status" value="1"/>
</dbReference>
<dbReference type="InterPro" id="IPR029028">
    <property type="entry name" value="Alpha/beta_knot_MTases"/>
</dbReference>
<dbReference type="EC" id="2.1.1.193" evidence="3 12"/>
<dbReference type="InterPro" id="IPR029026">
    <property type="entry name" value="tRNA_m1G_MTases_N"/>
</dbReference>
<evidence type="ECO:0000256" key="9">
    <source>
        <dbReference type="ARBA" id="ARBA00022691"/>
    </source>
</evidence>
<dbReference type="NCBIfam" id="TIGR00046">
    <property type="entry name" value="RsmE family RNA methyltransferase"/>
    <property type="match status" value="1"/>
</dbReference>
<evidence type="ECO:0000256" key="5">
    <source>
        <dbReference type="ARBA" id="ARBA00022490"/>
    </source>
</evidence>
<name>A0A1G5RTL9_PSEXY</name>
<dbReference type="SUPFAM" id="SSF75217">
    <property type="entry name" value="alpha/beta knot"/>
    <property type="match status" value="1"/>
</dbReference>
<comment type="subcellular location">
    <subcellularLocation>
        <location evidence="1 12">Cytoplasm</location>
    </subcellularLocation>
</comment>
<gene>
    <name evidence="15" type="ORF">SAMN02910350_00753</name>
</gene>
<comment type="catalytic activity">
    <reaction evidence="11 12">
        <text>uridine(1498) in 16S rRNA + S-adenosyl-L-methionine = N(3)-methyluridine(1498) in 16S rRNA + S-adenosyl-L-homocysteine + H(+)</text>
        <dbReference type="Rhea" id="RHEA:42920"/>
        <dbReference type="Rhea" id="RHEA-COMP:10283"/>
        <dbReference type="Rhea" id="RHEA-COMP:10284"/>
        <dbReference type="ChEBI" id="CHEBI:15378"/>
        <dbReference type="ChEBI" id="CHEBI:57856"/>
        <dbReference type="ChEBI" id="CHEBI:59789"/>
        <dbReference type="ChEBI" id="CHEBI:65315"/>
        <dbReference type="ChEBI" id="CHEBI:74502"/>
        <dbReference type="EC" id="2.1.1.193"/>
    </reaction>
</comment>
<dbReference type="PIRSF" id="PIRSF015601">
    <property type="entry name" value="MTase_slr0722"/>
    <property type="match status" value="1"/>
</dbReference>
<dbReference type="InterPro" id="IPR006700">
    <property type="entry name" value="RsmE"/>
</dbReference>
<keyword evidence="7 12" id="KW-0489">Methyltransferase</keyword>
<evidence type="ECO:0000256" key="12">
    <source>
        <dbReference type="PIRNR" id="PIRNR015601"/>
    </source>
</evidence>
<evidence type="ECO:0000256" key="4">
    <source>
        <dbReference type="ARBA" id="ARBA00013673"/>
    </source>
</evidence>
<dbReference type="Pfam" id="PF20260">
    <property type="entry name" value="PUA_4"/>
    <property type="match status" value="1"/>
</dbReference>
<evidence type="ECO:0000313" key="16">
    <source>
        <dbReference type="Proteomes" id="UP000199428"/>
    </source>
</evidence>
<evidence type="ECO:0000256" key="1">
    <source>
        <dbReference type="ARBA" id="ARBA00004496"/>
    </source>
</evidence>
<comment type="similarity">
    <text evidence="2 12">Belongs to the RNA methyltransferase RsmE family.</text>
</comment>
<protein>
    <recommendedName>
        <fullName evidence="4 12">Ribosomal RNA small subunit methyltransferase E</fullName>
        <ecNumber evidence="3 12">2.1.1.193</ecNumber>
    </recommendedName>
</protein>
<evidence type="ECO:0000259" key="13">
    <source>
        <dbReference type="Pfam" id="PF04452"/>
    </source>
</evidence>
<dbReference type="GO" id="GO:0070042">
    <property type="term" value="F:rRNA (uridine-N3-)-methyltransferase activity"/>
    <property type="evidence" value="ECO:0007669"/>
    <property type="project" value="TreeGrafter"/>
</dbReference>
<dbReference type="InterPro" id="IPR015947">
    <property type="entry name" value="PUA-like_sf"/>
</dbReference>
<keyword evidence="5 12" id="KW-0963">Cytoplasm</keyword>
<evidence type="ECO:0000256" key="11">
    <source>
        <dbReference type="ARBA" id="ARBA00047944"/>
    </source>
</evidence>
<evidence type="ECO:0000313" key="15">
    <source>
        <dbReference type="EMBL" id="SCZ77434.1"/>
    </source>
</evidence>
<evidence type="ECO:0000256" key="7">
    <source>
        <dbReference type="ARBA" id="ARBA00022603"/>
    </source>
</evidence>
<dbReference type="PANTHER" id="PTHR30027">
    <property type="entry name" value="RIBOSOMAL RNA SMALL SUBUNIT METHYLTRANSFERASE E"/>
    <property type="match status" value="1"/>
</dbReference>
<dbReference type="Proteomes" id="UP000199428">
    <property type="component" value="Unassembled WGS sequence"/>
</dbReference>
<dbReference type="InterPro" id="IPR046886">
    <property type="entry name" value="RsmE_MTase_dom"/>
</dbReference>
<feature type="domain" description="Ribosomal RNA small subunit methyltransferase E methyltransferase" evidence="13">
    <location>
        <begin position="71"/>
        <end position="236"/>
    </location>
</feature>
<dbReference type="CDD" id="cd18084">
    <property type="entry name" value="RsmE-like"/>
    <property type="match status" value="1"/>
</dbReference>
<dbReference type="AlphaFoldDB" id="A0A1G5RTL9"/>
<evidence type="ECO:0000256" key="3">
    <source>
        <dbReference type="ARBA" id="ARBA00012328"/>
    </source>
</evidence>
<comment type="function">
    <text evidence="10 12">Specifically methylates the N3 position of the uracil ring of uridine 1498 (m3U1498) in 16S rRNA. Acts on the fully assembled 30S ribosomal subunit.</text>
</comment>
<dbReference type="GO" id="GO:0070475">
    <property type="term" value="P:rRNA base methylation"/>
    <property type="evidence" value="ECO:0007669"/>
    <property type="project" value="TreeGrafter"/>
</dbReference>